<dbReference type="InterPro" id="IPR029058">
    <property type="entry name" value="AB_hydrolase_fold"/>
</dbReference>
<dbReference type="RefSeq" id="WP_119784384.1">
    <property type="nucleotide sequence ID" value="NZ_QYUQ01000002.1"/>
</dbReference>
<gene>
    <name evidence="3" type="ORF">D3878_04455</name>
</gene>
<dbReference type="PANTHER" id="PTHR11487">
    <property type="entry name" value="THIOESTERASE"/>
    <property type="match status" value="1"/>
</dbReference>
<dbReference type="Gene3D" id="3.40.50.1820">
    <property type="entry name" value="alpha/beta hydrolase"/>
    <property type="match status" value="1"/>
</dbReference>
<comment type="similarity">
    <text evidence="1">Belongs to the thioesterase family.</text>
</comment>
<name>A0A3A3FZ59_9BURK</name>
<feature type="domain" description="Thioesterase" evidence="2">
    <location>
        <begin position="27"/>
        <end position="247"/>
    </location>
</feature>
<sequence>MSQPFFPGERAAQSFLRPRPVAAPRLRLFCFPYAGGSATLYHQWPSALPADIELVAVQYPGRATRMREAPCTRLQALLDDIEAGILPQLDRPYAFFGHSMGATVAHELTRRLLAANRPLPKHLFLSGRSAPQLAPRKAPIHALPHAEFIAAMRGLNGTPAEILAHRELMEMLVPIIRADFEVLETWQYEPTAPHTIPLSVFGGIADAAVPLENLDAWADCTTARFKRHMFPGDHFFLQQHYPAMLNIVVRALESV</sequence>
<dbReference type="Proteomes" id="UP000266327">
    <property type="component" value="Unassembled WGS sequence"/>
</dbReference>
<dbReference type="InterPro" id="IPR012223">
    <property type="entry name" value="TEII"/>
</dbReference>
<dbReference type="AlphaFoldDB" id="A0A3A3FZ59"/>
<dbReference type="InterPro" id="IPR001031">
    <property type="entry name" value="Thioesterase"/>
</dbReference>
<dbReference type="GO" id="GO:0008610">
    <property type="term" value="P:lipid biosynthetic process"/>
    <property type="evidence" value="ECO:0007669"/>
    <property type="project" value="TreeGrafter"/>
</dbReference>
<dbReference type="OrthoDB" id="8480037at2"/>
<evidence type="ECO:0000256" key="1">
    <source>
        <dbReference type="ARBA" id="ARBA00007169"/>
    </source>
</evidence>
<proteinExistence type="inferred from homology"/>
<organism evidence="3 4">
    <name type="scientific">Noviherbaspirillum sedimenti</name>
    <dbReference type="NCBI Taxonomy" id="2320865"/>
    <lineage>
        <taxon>Bacteria</taxon>
        <taxon>Pseudomonadati</taxon>
        <taxon>Pseudomonadota</taxon>
        <taxon>Betaproteobacteria</taxon>
        <taxon>Burkholderiales</taxon>
        <taxon>Oxalobacteraceae</taxon>
        <taxon>Noviherbaspirillum</taxon>
    </lineage>
</organism>
<reference evidence="4" key="1">
    <citation type="submission" date="2018-09" db="EMBL/GenBank/DDBJ databases">
        <authorList>
            <person name="Zhu H."/>
        </authorList>
    </citation>
    <scope>NUCLEOTIDE SEQUENCE [LARGE SCALE GENOMIC DNA]</scope>
    <source>
        <strain evidence="4">K1S02-23</strain>
    </source>
</reference>
<dbReference type="Pfam" id="PF00975">
    <property type="entry name" value="Thioesterase"/>
    <property type="match status" value="1"/>
</dbReference>
<evidence type="ECO:0000313" key="3">
    <source>
        <dbReference type="EMBL" id="RJG00931.1"/>
    </source>
</evidence>
<comment type="caution">
    <text evidence="3">The sequence shown here is derived from an EMBL/GenBank/DDBJ whole genome shotgun (WGS) entry which is preliminary data.</text>
</comment>
<keyword evidence="4" id="KW-1185">Reference proteome</keyword>
<accession>A0A3A3FZ59</accession>
<evidence type="ECO:0000259" key="2">
    <source>
        <dbReference type="Pfam" id="PF00975"/>
    </source>
</evidence>
<evidence type="ECO:0000313" key="4">
    <source>
        <dbReference type="Proteomes" id="UP000266327"/>
    </source>
</evidence>
<dbReference type="EMBL" id="QYUQ01000002">
    <property type="protein sequence ID" value="RJG00931.1"/>
    <property type="molecule type" value="Genomic_DNA"/>
</dbReference>
<protein>
    <submittedName>
        <fullName evidence="3">Thioesterase</fullName>
    </submittedName>
</protein>
<dbReference type="SUPFAM" id="SSF53474">
    <property type="entry name" value="alpha/beta-Hydrolases"/>
    <property type="match status" value="1"/>
</dbReference>
<dbReference type="PANTHER" id="PTHR11487:SF0">
    <property type="entry name" value="S-ACYL FATTY ACID SYNTHASE THIOESTERASE, MEDIUM CHAIN"/>
    <property type="match status" value="1"/>
</dbReference>